<dbReference type="SMART" id="SM00979">
    <property type="entry name" value="TIFY"/>
    <property type="match status" value="1"/>
</dbReference>
<feature type="compositionally biased region" description="Polar residues" evidence="5">
    <location>
        <begin position="118"/>
        <end position="128"/>
    </location>
</feature>
<dbReference type="EMBL" id="PYDT01000004">
    <property type="protein sequence ID" value="THU62737.1"/>
    <property type="molecule type" value="Genomic_DNA"/>
</dbReference>
<dbReference type="InterPro" id="IPR010399">
    <property type="entry name" value="Tify_dom"/>
</dbReference>
<dbReference type="STRING" id="52838.A0A4S8JKQ2"/>
<keyword evidence="8" id="KW-1185">Reference proteome</keyword>
<dbReference type="Proteomes" id="UP000317650">
    <property type="component" value="Chromosome 1"/>
</dbReference>
<comment type="function">
    <text evidence="4">Repressor of jasmonate responses.</text>
</comment>
<gene>
    <name evidence="7" type="ORF">C4D60_Mb01t08290</name>
</gene>
<dbReference type="Pfam" id="PF09425">
    <property type="entry name" value="Jas_motif"/>
    <property type="match status" value="1"/>
</dbReference>
<accession>A0A4S8JKQ2</accession>
<dbReference type="GO" id="GO:2000022">
    <property type="term" value="P:regulation of jasmonic acid mediated signaling pathway"/>
    <property type="evidence" value="ECO:0007669"/>
    <property type="project" value="UniProtKB-UniRule"/>
</dbReference>
<comment type="domain">
    <text evidence="4">The jas domain is required for interaction with COI1.</text>
</comment>
<name>A0A4S8JKQ2_MUSBA</name>
<feature type="region of interest" description="Disordered" evidence="5">
    <location>
        <begin position="112"/>
        <end position="147"/>
    </location>
</feature>
<comment type="similarity">
    <text evidence="1 4">Belongs to the TIFY/JAZ family.</text>
</comment>
<keyword evidence="3" id="KW-0832">Ubl conjugation</keyword>
<dbReference type="InterPro" id="IPR018467">
    <property type="entry name" value="CCT_CS"/>
</dbReference>
<evidence type="ECO:0000256" key="2">
    <source>
        <dbReference type="ARBA" id="ARBA00022819"/>
    </source>
</evidence>
<proteinExistence type="inferred from homology"/>
<keyword evidence="4" id="KW-0539">Nucleus</keyword>
<dbReference type="PANTHER" id="PTHR33077:SF17">
    <property type="entry name" value="PROTEIN TIFY 5B"/>
    <property type="match status" value="1"/>
</dbReference>
<protein>
    <recommendedName>
        <fullName evidence="4">Protein TIFY</fullName>
    </recommendedName>
    <alternativeName>
        <fullName evidence="4">Jasmonate ZIM domain-containing protein</fullName>
    </alternativeName>
</protein>
<evidence type="ECO:0000256" key="5">
    <source>
        <dbReference type="SAM" id="MobiDB-lite"/>
    </source>
</evidence>
<dbReference type="GO" id="GO:0009611">
    <property type="term" value="P:response to wounding"/>
    <property type="evidence" value="ECO:0007669"/>
    <property type="project" value="UniProtKB-UniRule"/>
</dbReference>
<comment type="subcellular location">
    <subcellularLocation>
        <location evidence="4">Nucleus</location>
    </subcellularLocation>
</comment>
<evidence type="ECO:0000256" key="3">
    <source>
        <dbReference type="ARBA" id="ARBA00022843"/>
    </source>
</evidence>
<organism evidence="7 8">
    <name type="scientific">Musa balbisiana</name>
    <name type="common">Banana</name>
    <dbReference type="NCBI Taxonomy" id="52838"/>
    <lineage>
        <taxon>Eukaryota</taxon>
        <taxon>Viridiplantae</taxon>
        <taxon>Streptophyta</taxon>
        <taxon>Embryophyta</taxon>
        <taxon>Tracheophyta</taxon>
        <taxon>Spermatophyta</taxon>
        <taxon>Magnoliopsida</taxon>
        <taxon>Liliopsida</taxon>
        <taxon>Zingiberales</taxon>
        <taxon>Musaceae</taxon>
        <taxon>Musa</taxon>
    </lineage>
</organism>
<dbReference type="GO" id="GO:0031347">
    <property type="term" value="P:regulation of defense response"/>
    <property type="evidence" value="ECO:0007669"/>
    <property type="project" value="UniProtKB-UniRule"/>
</dbReference>
<dbReference type="PROSITE" id="PS51320">
    <property type="entry name" value="TIFY"/>
    <property type="match status" value="1"/>
</dbReference>
<feature type="region of interest" description="Disordered" evidence="5">
    <location>
        <begin position="50"/>
        <end position="78"/>
    </location>
</feature>
<evidence type="ECO:0000313" key="7">
    <source>
        <dbReference type="EMBL" id="THU62737.1"/>
    </source>
</evidence>
<feature type="domain" description="Tify" evidence="6">
    <location>
        <begin position="76"/>
        <end position="110"/>
    </location>
</feature>
<dbReference type="PANTHER" id="PTHR33077">
    <property type="entry name" value="PROTEIN TIFY 4A-RELATED-RELATED"/>
    <property type="match status" value="1"/>
</dbReference>
<dbReference type="AlphaFoldDB" id="A0A4S8JKQ2"/>
<keyword evidence="2 4" id="KW-1184">Jasmonic acid signaling pathway</keyword>
<evidence type="ECO:0000259" key="6">
    <source>
        <dbReference type="PROSITE" id="PS51320"/>
    </source>
</evidence>
<sequence>MTISFLPTRPSLRTSRVDPCTMTATNLLLFVSLGSLDHCDTELSLSPGGVYHRHSSYSDTSASSSRVEEKAAGKAPQPPEQQITMFYNGQVWVCDVTEIQARAIISSAKREMEDVEAQKQSSRRQGSSFPPPDATPPAPTRPLPLNRSLSMKLSLQRFLQNRKTRAIESSPYSHHHETAI</sequence>
<dbReference type="Pfam" id="PF06200">
    <property type="entry name" value="tify"/>
    <property type="match status" value="1"/>
</dbReference>
<evidence type="ECO:0000256" key="1">
    <source>
        <dbReference type="ARBA" id="ARBA00008614"/>
    </source>
</evidence>
<comment type="caution">
    <text evidence="7">The sequence shown here is derived from an EMBL/GenBank/DDBJ whole genome shotgun (WGS) entry which is preliminary data.</text>
</comment>
<dbReference type="GO" id="GO:0005634">
    <property type="term" value="C:nucleus"/>
    <property type="evidence" value="ECO:0007669"/>
    <property type="project" value="UniProtKB-SubCell"/>
</dbReference>
<evidence type="ECO:0000313" key="8">
    <source>
        <dbReference type="Proteomes" id="UP000317650"/>
    </source>
</evidence>
<reference evidence="7 8" key="1">
    <citation type="journal article" date="2019" name="Nat. Plants">
        <title>Genome sequencing of Musa balbisiana reveals subgenome evolution and function divergence in polyploid bananas.</title>
        <authorList>
            <person name="Yao X."/>
        </authorList>
    </citation>
    <scope>NUCLEOTIDE SEQUENCE [LARGE SCALE GENOMIC DNA]</scope>
    <source>
        <strain evidence="8">cv. DH-PKW</strain>
        <tissue evidence="7">Leaves</tissue>
    </source>
</reference>
<dbReference type="InterPro" id="IPR040390">
    <property type="entry name" value="TIFY/JAZ"/>
</dbReference>
<evidence type="ECO:0000256" key="4">
    <source>
        <dbReference type="RuleBase" id="RU369065"/>
    </source>
</evidence>
<feature type="compositionally biased region" description="Pro residues" evidence="5">
    <location>
        <begin position="129"/>
        <end position="142"/>
    </location>
</feature>